<evidence type="ECO:0000313" key="17">
    <source>
        <dbReference type="EMBL" id="EAT16555.1"/>
    </source>
</evidence>
<comment type="domain">
    <text evidence="12">Contains an N-terminal zinc-binding domain, a central core domain that contains the primase activity, and a C-terminal DnaB-binding domain.</text>
</comment>
<protein>
    <recommendedName>
        <fullName evidence="12 13">DNA primase</fullName>
        <ecNumber evidence="12">2.7.7.101</ecNumber>
    </recommendedName>
</protein>
<evidence type="ECO:0000256" key="8">
    <source>
        <dbReference type="ARBA" id="ARBA00022833"/>
    </source>
</evidence>
<dbReference type="NCBIfam" id="TIGR01391">
    <property type="entry name" value="dnaG"/>
    <property type="match status" value="1"/>
</dbReference>
<evidence type="ECO:0000313" key="18">
    <source>
        <dbReference type="Proteomes" id="UP000005695"/>
    </source>
</evidence>
<dbReference type="GO" id="GO:0008270">
    <property type="term" value="F:zinc ion binding"/>
    <property type="evidence" value="ECO:0007669"/>
    <property type="project" value="UniProtKB-UniRule"/>
</dbReference>
<dbReference type="InterPro" id="IPR030846">
    <property type="entry name" value="DnaG_bac"/>
</dbReference>
<dbReference type="PANTHER" id="PTHR30313:SF2">
    <property type="entry name" value="DNA PRIMASE"/>
    <property type="match status" value="1"/>
</dbReference>
<comment type="catalytic activity">
    <reaction evidence="12">
        <text>ssDNA + n NTP = ssDNA/pppN(pN)n-1 hybrid + (n-1) diphosphate.</text>
        <dbReference type="EC" id="2.7.7.101"/>
    </reaction>
</comment>
<dbReference type="FunFam" id="3.90.580.10:FF:000001">
    <property type="entry name" value="DNA primase"/>
    <property type="match status" value="1"/>
</dbReference>
<evidence type="ECO:0000259" key="16">
    <source>
        <dbReference type="PROSITE" id="PS50880"/>
    </source>
</evidence>
<dbReference type="EC" id="2.7.7.101" evidence="12"/>
<dbReference type="InterPro" id="IPR037068">
    <property type="entry name" value="DNA_primase_core_N_sf"/>
</dbReference>
<evidence type="ECO:0000256" key="13">
    <source>
        <dbReference type="PIRNR" id="PIRNR002811"/>
    </source>
</evidence>
<evidence type="ECO:0000256" key="9">
    <source>
        <dbReference type="ARBA" id="ARBA00022842"/>
    </source>
</evidence>
<organism evidence="17 18">
    <name type="scientific">Desulfuromonas acetoxidans (strain DSM 684 / 11070)</name>
    <dbReference type="NCBI Taxonomy" id="281689"/>
    <lineage>
        <taxon>Bacteria</taxon>
        <taxon>Pseudomonadati</taxon>
        <taxon>Thermodesulfobacteriota</taxon>
        <taxon>Desulfuromonadia</taxon>
        <taxon>Desulfuromonadales</taxon>
        <taxon>Desulfuromonadaceae</taxon>
        <taxon>Desulfuromonas</taxon>
    </lineage>
</organism>
<dbReference type="GO" id="GO:0000428">
    <property type="term" value="C:DNA-directed RNA polymerase complex"/>
    <property type="evidence" value="ECO:0007669"/>
    <property type="project" value="UniProtKB-KW"/>
</dbReference>
<keyword evidence="4 12" id="KW-0548">Nucleotidyltransferase</keyword>
<keyword evidence="11 12" id="KW-0804">Transcription</keyword>
<dbReference type="SUPFAM" id="SSF57783">
    <property type="entry name" value="Zinc beta-ribbon"/>
    <property type="match status" value="1"/>
</dbReference>
<dbReference type="Pfam" id="PF13155">
    <property type="entry name" value="Toprim_2"/>
    <property type="match status" value="1"/>
</dbReference>
<dbReference type="OrthoDB" id="9803773at2"/>
<name>Q1K284_DESA6</name>
<dbReference type="RefSeq" id="WP_005998542.1">
    <property type="nucleotide sequence ID" value="NZ_AAEW02000004.1"/>
</dbReference>
<feature type="compositionally biased region" description="Pro residues" evidence="15">
    <location>
        <begin position="436"/>
        <end position="450"/>
    </location>
</feature>
<dbReference type="SMART" id="SM00400">
    <property type="entry name" value="ZnF_CHCC"/>
    <property type="match status" value="1"/>
</dbReference>
<evidence type="ECO:0000256" key="2">
    <source>
        <dbReference type="ARBA" id="ARBA00022515"/>
    </source>
</evidence>
<dbReference type="CDD" id="cd03364">
    <property type="entry name" value="TOPRIM_DnaG_primases"/>
    <property type="match status" value="1"/>
</dbReference>
<dbReference type="Proteomes" id="UP000005695">
    <property type="component" value="Unassembled WGS sequence"/>
</dbReference>
<dbReference type="GO" id="GO:0006269">
    <property type="term" value="P:DNA replication, synthesis of primer"/>
    <property type="evidence" value="ECO:0007669"/>
    <property type="project" value="UniProtKB-UniRule"/>
</dbReference>
<keyword evidence="7 12" id="KW-0863">Zinc-finger</keyword>
<dbReference type="Gene3D" id="3.90.580.10">
    <property type="entry name" value="Zinc finger, CHC2-type domain"/>
    <property type="match status" value="1"/>
</dbReference>
<reference evidence="17" key="2">
    <citation type="submission" date="2006-05" db="EMBL/GenBank/DDBJ databases">
        <title>Sequencing of the draft genome and assembly of Desulfuromonas acetoxidans DSM 684.</title>
        <authorList>
            <consortium name="US DOE Joint Genome Institute (JGI-PGF)"/>
            <person name="Copeland A."/>
            <person name="Lucas S."/>
            <person name="Lapidus A."/>
            <person name="Barry K."/>
            <person name="Detter J.C."/>
            <person name="Glavina del Rio T."/>
            <person name="Hammon N."/>
            <person name="Israni S."/>
            <person name="Dalin E."/>
            <person name="Tice H."/>
            <person name="Bruce D."/>
            <person name="Pitluck S."/>
            <person name="Richardson P."/>
        </authorList>
    </citation>
    <scope>NUCLEOTIDE SEQUENCE [LARGE SCALE GENOMIC DNA]</scope>
    <source>
        <strain evidence="17">DSM 684</strain>
    </source>
</reference>
<dbReference type="Pfam" id="PF01807">
    <property type="entry name" value="Zn_ribbon_DnaG"/>
    <property type="match status" value="1"/>
</dbReference>
<dbReference type="GO" id="GO:1990077">
    <property type="term" value="C:primosome complex"/>
    <property type="evidence" value="ECO:0007669"/>
    <property type="project" value="UniProtKB-KW"/>
</dbReference>
<evidence type="ECO:0000256" key="3">
    <source>
        <dbReference type="ARBA" id="ARBA00022679"/>
    </source>
</evidence>
<keyword evidence="18" id="KW-1185">Reference proteome</keyword>
<evidence type="ECO:0000256" key="12">
    <source>
        <dbReference type="HAMAP-Rule" id="MF_00974"/>
    </source>
</evidence>
<keyword evidence="10 12" id="KW-0238">DNA-binding</keyword>
<dbReference type="PROSITE" id="PS50880">
    <property type="entry name" value="TOPRIM"/>
    <property type="match status" value="1"/>
</dbReference>
<keyword evidence="3 12" id="KW-0808">Transferase</keyword>
<accession>Q1K284</accession>
<dbReference type="AlphaFoldDB" id="Q1K284"/>
<comment type="caution">
    <text evidence="17">The sequence shown here is derived from an EMBL/GenBank/DDBJ whole genome shotgun (WGS) entry which is preliminary data.</text>
</comment>
<dbReference type="PIRSF" id="PIRSF002811">
    <property type="entry name" value="DnaG"/>
    <property type="match status" value="1"/>
</dbReference>
<dbReference type="InterPro" id="IPR019475">
    <property type="entry name" value="DNA_primase_DnaB-bd"/>
</dbReference>
<proteinExistence type="inferred from homology"/>
<dbReference type="GO" id="GO:0003899">
    <property type="term" value="F:DNA-directed RNA polymerase activity"/>
    <property type="evidence" value="ECO:0007669"/>
    <property type="project" value="UniProtKB-UniRule"/>
</dbReference>
<dbReference type="InterPro" id="IPR002694">
    <property type="entry name" value="Znf_CHC2"/>
</dbReference>
<evidence type="ECO:0000256" key="15">
    <source>
        <dbReference type="SAM" id="MobiDB-lite"/>
    </source>
</evidence>
<dbReference type="GO" id="GO:0005737">
    <property type="term" value="C:cytoplasm"/>
    <property type="evidence" value="ECO:0007669"/>
    <property type="project" value="TreeGrafter"/>
</dbReference>
<evidence type="ECO:0000256" key="11">
    <source>
        <dbReference type="ARBA" id="ARBA00023163"/>
    </source>
</evidence>
<evidence type="ECO:0000256" key="6">
    <source>
        <dbReference type="ARBA" id="ARBA00022723"/>
    </source>
</evidence>
<feature type="zinc finger region" description="CHC2-type" evidence="12 14">
    <location>
        <begin position="39"/>
        <end position="63"/>
    </location>
</feature>
<dbReference type="SUPFAM" id="SSF56731">
    <property type="entry name" value="DNA primase core"/>
    <property type="match status" value="1"/>
</dbReference>
<sequence length="603" mass="68096">MARIPEDLISQVRERVDIVDVVSGYVKLKHSGDNHLGLCPFHSEKTPSFNVNSSRQIFHCFGCGVGGNVFSFLMRMEGLAFPQAVKRLADQVGVVIPDDEPSPEEVRRRLEREELAEVYEQATRFYHDILLADPRGAQARGYIRRRGFDSEAVRRFRLGFSPDSWDALCEHLTSEGTDLDKARQLGLIRRSDKTGNDFDMFRQRLLFPIEDLSGKVVAFGGRVLDDSLPKYINSPESALYHKSRLLYGLYQAKQAMRRERAVIVVEGYFDHLALVQAGIEHVVATCGTALTDDHAKILKRYVERVVLLFDEDAAGQKACFRAMPSLLQQGLEVMTLSLPAGDDPDSCVRREGAEAFLQRLNEARSAIEVHMEVTLEQAGDRAEAQARAIDTVLQMMQRVPDDIQRNLHLGQLAQRSGVTVELLQRQLERTQVEDQPPAPRPQPAPRPAVAPRPVEPEEIQGDFKAQKWLLTLMLADGGVSGTVEEQGIDALFDNAVCQKVAQQIQRAHAEQREPGEWMLDQCEDPRAQDLLTQLLVREQELVSDDIEKIFGDCRQAVVRSQLKQRRAELHTQMRAAEQHGDSEKQTACLQELTRINRELKRRG</sequence>
<dbReference type="Gene3D" id="1.10.860.10">
    <property type="entry name" value="DNAb Helicase, Chain A"/>
    <property type="match status" value="1"/>
</dbReference>
<keyword evidence="2 12" id="KW-0639">Primosome</keyword>
<reference evidence="17" key="1">
    <citation type="submission" date="2006-05" db="EMBL/GenBank/DDBJ databases">
        <title>Annotation of the draft genome assembly of Desulfuromonas acetoxidans DSM 684.</title>
        <authorList>
            <consortium name="US DOE Joint Genome Institute (JGI-ORNL)"/>
            <person name="Larimer F."/>
            <person name="Land M."/>
            <person name="Hauser L."/>
        </authorList>
    </citation>
    <scope>NUCLEOTIDE SEQUENCE [LARGE SCALE GENOMIC DNA]</scope>
    <source>
        <strain evidence="17">DSM 684</strain>
    </source>
</reference>
<dbReference type="InterPro" id="IPR036977">
    <property type="entry name" value="DNA_primase_Znf_CHC2"/>
</dbReference>
<dbReference type="Pfam" id="PF08275">
    <property type="entry name" value="DNAG_N"/>
    <property type="match status" value="1"/>
</dbReference>
<dbReference type="FunFam" id="3.40.1360.10:FF:000002">
    <property type="entry name" value="DNA primase"/>
    <property type="match status" value="1"/>
</dbReference>
<dbReference type="Gene3D" id="3.40.1360.10">
    <property type="match status" value="1"/>
</dbReference>
<dbReference type="EMBL" id="AAEW02000004">
    <property type="protein sequence ID" value="EAT16555.1"/>
    <property type="molecule type" value="Genomic_DNA"/>
</dbReference>
<feature type="domain" description="Toprim" evidence="16">
    <location>
        <begin position="260"/>
        <end position="341"/>
    </location>
</feature>
<comment type="cofactor">
    <cofactor evidence="12 13 14">
        <name>Zn(2+)</name>
        <dbReference type="ChEBI" id="CHEBI:29105"/>
    </cofactor>
    <text evidence="12 13 14">Binds 1 zinc ion per monomer.</text>
</comment>
<dbReference type="InterPro" id="IPR006171">
    <property type="entry name" value="TOPRIM_dom"/>
</dbReference>
<dbReference type="InterPro" id="IPR034151">
    <property type="entry name" value="TOPRIM_DnaG_bac"/>
</dbReference>
<keyword evidence="6 12" id="KW-0479">Metal-binding</keyword>
<dbReference type="GO" id="GO:0003677">
    <property type="term" value="F:DNA binding"/>
    <property type="evidence" value="ECO:0007669"/>
    <property type="project" value="UniProtKB-KW"/>
</dbReference>
<dbReference type="HAMAP" id="MF_00974">
    <property type="entry name" value="DNA_primase_DnaG"/>
    <property type="match status" value="1"/>
</dbReference>
<dbReference type="Pfam" id="PF10410">
    <property type="entry name" value="DnaB_bind"/>
    <property type="match status" value="1"/>
</dbReference>
<comment type="function">
    <text evidence="12 13">RNA polymerase that catalyzes the synthesis of short RNA molecules used as primers for DNA polymerase during DNA replication.</text>
</comment>
<dbReference type="Gene3D" id="3.90.980.10">
    <property type="entry name" value="DNA primase, catalytic core, N-terminal domain"/>
    <property type="match status" value="1"/>
</dbReference>
<dbReference type="InterPro" id="IPR013264">
    <property type="entry name" value="DNAG_N"/>
</dbReference>
<keyword evidence="5 12" id="KW-0235">DNA replication</keyword>
<evidence type="ECO:0000256" key="14">
    <source>
        <dbReference type="PIRSR" id="PIRSR002811-1"/>
    </source>
</evidence>
<gene>
    <name evidence="12" type="primary">dnaG</name>
    <name evidence="17" type="ORF">Dace_2650</name>
</gene>
<keyword evidence="9" id="KW-0460">Magnesium</keyword>
<dbReference type="InterPro" id="IPR016136">
    <property type="entry name" value="DNA_helicase_N/primase_C"/>
</dbReference>
<evidence type="ECO:0000256" key="10">
    <source>
        <dbReference type="ARBA" id="ARBA00023125"/>
    </source>
</evidence>
<evidence type="ECO:0000256" key="5">
    <source>
        <dbReference type="ARBA" id="ARBA00022705"/>
    </source>
</evidence>
<keyword evidence="8 12" id="KW-0862">Zinc</keyword>
<evidence type="ECO:0000256" key="7">
    <source>
        <dbReference type="ARBA" id="ARBA00022771"/>
    </source>
</evidence>
<keyword evidence="1 12" id="KW-0240">DNA-directed RNA polymerase</keyword>
<dbReference type="InterPro" id="IPR050219">
    <property type="entry name" value="DnaG_primase"/>
</dbReference>
<comment type="subunit">
    <text evidence="12">Monomer. Interacts with DnaB.</text>
</comment>
<evidence type="ECO:0000256" key="1">
    <source>
        <dbReference type="ARBA" id="ARBA00022478"/>
    </source>
</evidence>
<evidence type="ECO:0000256" key="4">
    <source>
        <dbReference type="ARBA" id="ARBA00022695"/>
    </source>
</evidence>
<feature type="region of interest" description="Disordered" evidence="15">
    <location>
        <begin position="430"/>
        <end position="454"/>
    </location>
</feature>
<dbReference type="InterPro" id="IPR006295">
    <property type="entry name" value="DNA_primase_DnaG"/>
</dbReference>
<dbReference type="FunFam" id="3.90.980.10:FF:000001">
    <property type="entry name" value="DNA primase"/>
    <property type="match status" value="1"/>
</dbReference>
<dbReference type="SMART" id="SM00493">
    <property type="entry name" value="TOPRIM"/>
    <property type="match status" value="1"/>
</dbReference>
<comment type="similarity">
    <text evidence="12 13">Belongs to the DnaG primase family.</text>
</comment>
<dbReference type="PANTHER" id="PTHR30313">
    <property type="entry name" value="DNA PRIMASE"/>
    <property type="match status" value="1"/>
</dbReference>